<sequence length="348" mass="38543">MNGTFAAFPTRIECSSIRLKTLNLILMPLLVGPLPLMPHHFQIKVLVFLQCRSGKIEHLFPGLEGSFFSTRCRIEMLSNSKDRTFSLLLRLKPVLTVSLLQGRNAQNLVTIWELFLLYTFGYKDLPGIPTSAGKEFILPHAHSITSNLRVNLSLASKAVNGHISQIATSYSRFITSPALDHILNDQMSFIRSFPGFISAFGEVTRSPLSSAFETAAAASSEPRPSGLSGFPCERDKDIPRLTDFLFENREPLEAKEVIKLHSYSLAIGSTKAIGAKPTLVSLVSTIIPIHIRRITSCLSFSFSLAHCRSPPHSLSRKLVPLQLSLAITLASLRFVPCIRSIPIWFSNL</sequence>
<dbReference type="Proteomes" id="UP001367508">
    <property type="component" value="Unassembled WGS sequence"/>
</dbReference>
<proteinExistence type="predicted"/>
<evidence type="ECO:0000313" key="2">
    <source>
        <dbReference type="Proteomes" id="UP001367508"/>
    </source>
</evidence>
<name>A0AAN9PEZ0_CANGL</name>
<comment type="caution">
    <text evidence="1">The sequence shown here is derived from an EMBL/GenBank/DDBJ whole genome shotgun (WGS) entry which is preliminary data.</text>
</comment>
<dbReference type="EMBL" id="JAYMYQ010000098">
    <property type="protein sequence ID" value="KAK7295926.1"/>
    <property type="molecule type" value="Genomic_DNA"/>
</dbReference>
<evidence type="ECO:0000313" key="1">
    <source>
        <dbReference type="EMBL" id="KAK7295926.1"/>
    </source>
</evidence>
<dbReference type="AlphaFoldDB" id="A0AAN9PEZ0"/>
<accession>A0AAN9PEZ0</accession>
<keyword evidence="2" id="KW-1185">Reference proteome</keyword>
<gene>
    <name evidence="1" type="ORF">VNO77_51132</name>
</gene>
<protein>
    <submittedName>
        <fullName evidence="1">Uncharacterized protein</fullName>
    </submittedName>
</protein>
<reference evidence="1 2" key="1">
    <citation type="submission" date="2024-01" db="EMBL/GenBank/DDBJ databases">
        <title>The genomes of 5 underutilized Papilionoideae crops provide insights into root nodulation and disease resistanc.</title>
        <authorList>
            <person name="Jiang F."/>
        </authorList>
    </citation>
    <scope>NUCLEOTIDE SEQUENCE [LARGE SCALE GENOMIC DNA]</scope>
    <source>
        <strain evidence="1">LVBAO_FW01</strain>
        <tissue evidence="1">Leaves</tissue>
    </source>
</reference>
<organism evidence="1 2">
    <name type="scientific">Canavalia gladiata</name>
    <name type="common">Sword bean</name>
    <name type="synonym">Dolichos gladiatus</name>
    <dbReference type="NCBI Taxonomy" id="3824"/>
    <lineage>
        <taxon>Eukaryota</taxon>
        <taxon>Viridiplantae</taxon>
        <taxon>Streptophyta</taxon>
        <taxon>Embryophyta</taxon>
        <taxon>Tracheophyta</taxon>
        <taxon>Spermatophyta</taxon>
        <taxon>Magnoliopsida</taxon>
        <taxon>eudicotyledons</taxon>
        <taxon>Gunneridae</taxon>
        <taxon>Pentapetalae</taxon>
        <taxon>rosids</taxon>
        <taxon>fabids</taxon>
        <taxon>Fabales</taxon>
        <taxon>Fabaceae</taxon>
        <taxon>Papilionoideae</taxon>
        <taxon>50 kb inversion clade</taxon>
        <taxon>NPAAA clade</taxon>
        <taxon>indigoferoid/millettioid clade</taxon>
        <taxon>Phaseoleae</taxon>
        <taxon>Canavalia</taxon>
    </lineage>
</organism>